<evidence type="ECO:0000313" key="3">
    <source>
        <dbReference type="Proteomes" id="UP000809431"/>
    </source>
</evidence>
<dbReference type="Pfam" id="PF14301">
    <property type="entry name" value="DUF4376"/>
    <property type="match status" value="1"/>
</dbReference>
<accession>A0ABS2BHA6</accession>
<sequence>MYKLTDNPHQVIRLEDSTTIPRSHRWWGAYEVWLADGNAPEPAVSIDALRAQALAILTNWEIAERAAGMDYIGNRWLTTPAALQDIRDALLAGLVPNDVWIDTNRNAVPTTLEQLQALWAACVNRGAAIYQRRLVMEAEIATLDRAALEQFQPGWPAADKTQ</sequence>
<proteinExistence type="predicted"/>
<dbReference type="RefSeq" id="WP_203536656.1">
    <property type="nucleotide sequence ID" value="NZ_JAESND010000001.1"/>
</dbReference>
<comment type="caution">
    <text evidence="2">The sequence shown here is derived from an EMBL/GenBank/DDBJ whole genome shotgun (WGS) entry which is preliminary data.</text>
</comment>
<dbReference type="InterPro" id="IPR025484">
    <property type="entry name" value="DUF4376"/>
</dbReference>
<reference evidence="2 3" key="1">
    <citation type="submission" date="2021-01" db="EMBL/GenBank/DDBJ databases">
        <title>Draft Genome Sequence and Polyhydroxyalkanoate Biosynthetic Potential of Jeongeupia naejangsanensis Type Strain DSM 24253.</title>
        <authorList>
            <person name="Turrini P."/>
            <person name="Artuso I."/>
            <person name="Lugli G.A."/>
            <person name="Frangipani E."/>
            <person name="Ventura M."/>
            <person name="Visca P."/>
        </authorList>
    </citation>
    <scope>NUCLEOTIDE SEQUENCE [LARGE SCALE GENOMIC DNA]</scope>
    <source>
        <strain evidence="2 3">DSM 24253</strain>
    </source>
</reference>
<organism evidence="2 3">
    <name type="scientific">Jeongeupia naejangsanensis</name>
    <dbReference type="NCBI Taxonomy" id="613195"/>
    <lineage>
        <taxon>Bacteria</taxon>
        <taxon>Pseudomonadati</taxon>
        <taxon>Pseudomonadota</taxon>
        <taxon>Betaproteobacteria</taxon>
        <taxon>Neisseriales</taxon>
        <taxon>Chitinibacteraceae</taxon>
        <taxon>Jeongeupia</taxon>
    </lineage>
</organism>
<keyword evidence="3" id="KW-1185">Reference proteome</keyword>
<dbReference type="EMBL" id="JAESND010000001">
    <property type="protein sequence ID" value="MBM3115003.1"/>
    <property type="molecule type" value="Genomic_DNA"/>
</dbReference>
<name>A0ABS2BHA6_9NEIS</name>
<dbReference type="Proteomes" id="UP000809431">
    <property type="component" value="Unassembled WGS sequence"/>
</dbReference>
<feature type="domain" description="DUF4376" evidence="1">
    <location>
        <begin position="49"/>
        <end position="144"/>
    </location>
</feature>
<evidence type="ECO:0000313" key="2">
    <source>
        <dbReference type="EMBL" id="MBM3115003.1"/>
    </source>
</evidence>
<gene>
    <name evidence="2" type="ORF">JMJ54_04100</name>
</gene>
<protein>
    <submittedName>
        <fullName evidence="2">DUF4376 domain-containing protein</fullName>
    </submittedName>
</protein>
<evidence type="ECO:0000259" key="1">
    <source>
        <dbReference type="Pfam" id="PF14301"/>
    </source>
</evidence>